<dbReference type="EMBL" id="JAJLJH010000011">
    <property type="protein sequence ID" value="MCK9689077.1"/>
    <property type="molecule type" value="Genomic_DNA"/>
</dbReference>
<sequence length="167" mass="18540">MPRPRILSTLAIAGLLAGCAIAPYSPSGVPPGVPRAEVERIMGPPTGVYTMPDGHVRLEYNHMPFGKHTFMIDLDADGRVAHWENVLDERHFDAIRPGQSMDDVLRQIGPPSFKSHYLLPRPGGNTWLYRFETIQRCTVFELSFDAVTGKVLDGAYPPDPGCPDEWI</sequence>
<evidence type="ECO:0000256" key="1">
    <source>
        <dbReference type="SAM" id="SignalP"/>
    </source>
</evidence>
<name>A0A9X1YQI0_9BURK</name>
<keyword evidence="1" id="KW-0732">Signal</keyword>
<evidence type="ECO:0000313" key="3">
    <source>
        <dbReference type="Proteomes" id="UP001139353"/>
    </source>
</evidence>
<dbReference type="AlphaFoldDB" id="A0A9X1YQI0"/>
<protein>
    <submittedName>
        <fullName evidence="2">Outer membrane protein assembly factor BamE</fullName>
    </submittedName>
</protein>
<dbReference type="PROSITE" id="PS51257">
    <property type="entry name" value="PROKAR_LIPOPROTEIN"/>
    <property type="match status" value="1"/>
</dbReference>
<comment type="caution">
    <text evidence="2">The sequence shown here is derived from an EMBL/GenBank/DDBJ whole genome shotgun (WGS) entry which is preliminary data.</text>
</comment>
<proteinExistence type="predicted"/>
<keyword evidence="3" id="KW-1185">Reference proteome</keyword>
<organism evidence="2 3">
    <name type="scientific">Scleromatobacter humisilvae</name>
    <dbReference type="NCBI Taxonomy" id="2897159"/>
    <lineage>
        <taxon>Bacteria</taxon>
        <taxon>Pseudomonadati</taxon>
        <taxon>Pseudomonadota</taxon>
        <taxon>Betaproteobacteria</taxon>
        <taxon>Burkholderiales</taxon>
        <taxon>Sphaerotilaceae</taxon>
        <taxon>Scleromatobacter</taxon>
    </lineage>
</organism>
<dbReference type="RefSeq" id="WP_275685120.1">
    <property type="nucleotide sequence ID" value="NZ_JAJLJH010000011.1"/>
</dbReference>
<dbReference type="Proteomes" id="UP001139353">
    <property type="component" value="Unassembled WGS sequence"/>
</dbReference>
<accession>A0A9X1YQI0</accession>
<gene>
    <name evidence="2" type="ORF">LPC04_25460</name>
</gene>
<feature type="signal peptide" evidence="1">
    <location>
        <begin position="1"/>
        <end position="22"/>
    </location>
</feature>
<reference evidence="2" key="1">
    <citation type="submission" date="2021-11" db="EMBL/GenBank/DDBJ databases">
        <title>BS-T2-15 a new species belonging to the Comamonadaceae family isolated from the soil of a French oak forest.</title>
        <authorList>
            <person name="Mieszkin S."/>
            <person name="Alain K."/>
        </authorList>
    </citation>
    <scope>NUCLEOTIDE SEQUENCE</scope>
    <source>
        <strain evidence="2">BS-T2-15</strain>
    </source>
</reference>
<feature type="chain" id="PRO_5040842317" evidence="1">
    <location>
        <begin position="23"/>
        <end position="167"/>
    </location>
</feature>
<evidence type="ECO:0000313" key="2">
    <source>
        <dbReference type="EMBL" id="MCK9689077.1"/>
    </source>
</evidence>